<feature type="coiled-coil region" evidence="2">
    <location>
        <begin position="69"/>
        <end position="96"/>
    </location>
</feature>
<dbReference type="InterPro" id="IPR024455">
    <property type="entry name" value="Phage_capsid"/>
</dbReference>
<evidence type="ECO:0000256" key="1">
    <source>
        <dbReference type="ARBA" id="ARBA00004328"/>
    </source>
</evidence>
<dbReference type="EMBL" id="CP045835">
    <property type="protein sequence ID" value="QGG51603.1"/>
    <property type="molecule type" value="Genomic_DNA"/>
</dbReference>
<dbReference type="InterPro" id="IPR054612">
    <property type="entry name" value="Phage_capsid-like_C"/>
</dbReference>
<sequence>MKTQTKKFLKSLEQKNMMKMLLPLDIQFFSDKTIYELKQAMATIGQQLKKVEGELSAKAIDPAASIEDIQAQQKSKEDLQARFNVIKQQHDELEAEQKAHFDQQAAMKQATIGNIDDPQQKVIAAKASLIRSTMRGKIIDTDVRAALGDDSASGGGKFLPKTVSQDVILAPLAKNPLRGHSAVTQIPNLELPRLAFTLDDDDFIADMATAKELKAKGETVEFTRNKFKVFAGVSETVINGSDANLVGHVENALKSGVAAKEKKVSFTTTPKSGEEHMSFYSTENGIIKVTGSNTYKAIKNAIADLHEDYRENAKIIMSYKDYSDIIEDLANGNATLYTAQPEQVLGKPVIFVDAATKPIVGDLSYSHFNYDIGETFERDKDIKTGIEQFVVTAYFDHRIKLASAFRIADVVPGP</sequence>
<organism evidence="4 5">
    <name type="scientific">Lysinibacillus pakistanensis</name>
    <dbReference type="NCBI Taxonomy" id="759811"/>
    <lineage>
        <taxon>Bacteria</taxon>
        <taxon>Bacillati</taxon>
        <taxon>Bacillota</taxon>
        <taxon>Bacilli</taxon>
        <taxon>Bacillales</taxon>
        <taxon>Bacillaceae</taxon>
        <taxon>Lysinibacillus</taxon>
    </lineage>
</organism>
<evidence type="ECO:0000259" key="3">
    <source>
        <dbReference type="Pfam" id="PF05065"/>
    </source>
</evidence>
<accession>A0ABX6D9X9</accession>
<keyword evidence="2" id="KW-0175">Coiled coil</keyword>
<dbReference type="Proteomes" id="UP000373269">
    <property type="component" value="Chromosome"/>
</dbReference>
<dbReference type="NCBIfam" id="TIGR01554">
    <property type="entry name" value="major_cap_HK97"/>
    <property type="match status" value="1"/>
</dbReference>
<proteinExistence type="predicted"/>
<dbReference type="SUPFAM" id="SSF56563">
    <property type="entry name" value="Major capsid protein gp5"/>
    <property type="match status" value="1"/>
</dbReference>
<comment type="subcellular location">
    <subcellularLocation>
        <location evidence="1">Virion</location>
    </subcellularLocation>
</comment>
<keyword evidence="5" id="KW-1185">Reference proteome</keyword>
<evidence type="ECO:0000256" key="2">
    <source>
        <dbReference type="SAM" id="Coils"/>
    </source>
</evidence>
<gene>
    <name evidence="4" type="ORF">GDS87_11865</name>
</gene>
<feature type="domain" description="Phage capsid-like C-terminal" evidence="3">
    <location>
        <begin position="155"/>
        <end position="408"/>
    </location>
</feature>
<name>A0ABX6D9X9_9BACI</name>
<dbReference type="Pfam" id="PF05065">
    <property type="entry name" value="Phage_capsid"/>
    <property type="match status" value="1"/>
</dbReference>
<protein>
    <submittedName>
        <fullName evidence="4">Phage major capsid protein</fullName>
    </submittedName>
</protein>
<reference evidence="4 5" key="1">
    <citation type="submission" date="2019-11" db="EMBL/GenBank/DDBJ databases">
        <title>Whole Genome Sequencing and Comparative Genomic Analyses of Lysinibacillus pakistanensis LZH-9, a Halotolerant Strain with Excellent COD Removal Capability.</title>
        <authorList>
            <person name="Zhou H."/>
        </authorList>
    </citation>
    <scope>NUCLEOTIDE SEQUENCE [LARGE SCALE GENOMIC DNA]</scope>
    <source>
        <strain evidence="4 5">LZH-9</strain>
    </source>
</reference>
<evidence type="ECO:0000313" key="4">
    <source>
        <dbReference type="EMBL" id="QGG51603.1"/>
    </source>
</evidence>
<evidence type="ECO:0000313" key="5">
    <source>
        <dbReference type="Proteomes" id="UP000373269"/>
    </source>
</evidence>